<evidence type="ECO:0000313" key="2">
    <source>
        <dbReference type="Proteomes" id="UP001155182"/>
    </source>
</evidence>
<sequence length="240" mass="26489">MKTLVKTITVVSIATLTTLGTTKLNISTFSGNSEADEKSLDIYFPSEENIPTRPQHLAEVTVHAFSTSKLNALVEFKPSSIIEDVDVSDLTAIQELDEKIKFVPSQQEVEFEPASTSDKSIEELIKFKPSATFDNESTETELNAFIKFVPSEIDVNSIIEPLSMEQMVKFTPSELSSESIVEPVSSLDQLIKFTPSAALVDSEIIEPVSIDELVKFQPSNLENELVEEPGTNCNTELVIK</sequence>
<dbReference type="Proteomes" id="UP001155182">
    <property type="component" value="Unassembled WGS sequence"/>
</dbReference>
<keyword evidence="2" id="KW-1185">Reference proteome</keyword>
<proteinExistence type="predicted"/>
<gene>
    <name evidence="1" type="ORF">NF867_02815</name>
</gene>
<name>A0A9X2JCG7_9SPHI</name>
<dbReference type="EMBL" id="JAMWYS010000009">
    <property type="protein sequence ID" value="MCO4291790.1"/>
    <property type="molecule type" value="Genomic_DNA"/>
</dbReference>
<dbReference type="AlphaFoldDB" id="A0A9X2JCG7"/>
<dbReference type="RefSeq" id="WP_252586026.1">
    <property type="nucleotide sequence ID" value="NZ_JAMWYS010000009.1"/>
</dbReference>
<accession>A0A9X2JCG7</accession>
<comment type="caution">
    <text evidence="1">The sequence shown here is derived from an EMBL/GenBank/DDBJ whole genome shotgun (WGS) entry which is preliminary data.</text>
</comment>
<reference evidence="1" key="1">
    <citation type="submission" date="2022-06" db="EMBL/GenBank/DDBJ databases">
        <title>Solitalea sp. MAHUQ-68 isolated from rhizospheric soil.</title>
        <authorList>
            <person name="Huq M.A."/>
        </authorList>
    </citation>
    <scope>NUCLEOTIDE SEQUENCE</scope>
    <source>
        <strain evidence="1">MAHUQ-68</strain>
    </source>
</reference>
<evidence type="ECO:0000313" key="1">
    <source>
        <dbReference type="EMBL" id="MCO4291790.1"/>
    </source>
</evidence>
<organism evidence="1 2">
    <name type="scientific">Solitalea agri</name>
    <dbReference type="NCBI Taxonomy" id="2953739"/>
    <lineage>
        <taxon>Bacteria</taxon>
        <taxon>Pseudomonadati</taxon>
        <taxon>Bacteroidota</taxon>
        <taxon>Sphingobacteriia</taxon>
        <taxon>Sphingobacteriales</taxon>
        <taxon>Sphingobacteriaceae</taxon>
        <taxon>Solitalea</taxon>
    </lineage>
</organism>
<protein>
    <submittedName>
        <fullName evidence="1">Uncharacterized protein</fullName>
    </submittedName>
</protein>